<evidence type="ECO:0000256" key="3">
    <source>
        <dbReference type="ARBA" id="ARBA00022989"/>
    </source>
</evidence>
<dbReference type="Pfam" id="PF04279">
    <property type="entry name" value="IspA"/>
    <property type="match status" value="1"/>
</dbReference>
<feature type="transmembrane region" description="Helical" evidence="5">
    <location>
        <begin position="103"/>
        <end position="119"/>
    </location>
</feature>
<reference evidence="6 7" key="1">
    <citation type="submission" date="2016-10" db="EMBL/GenBank/DDBJ databases">
        <authorList>
            <person name="Varghese N."/>
            <person name="Submissions S."/>
        </authorList>
    </citation>
    <scope>NUCLEOTIDE SEQUENCE [LARGE SCALE GENOMIC DNA]</scope>
    <source>
        <strain evidence="6 7">BS3780</strain>
    </source>
</reference>
<dbReference type="HAMAP" id="MF_00189">
    <property type="entry name" value="YciB"/>
    <property type="match status" value="1"/>
</dbReference>
<keyword evidence="5" id="KW-0997">Cell inner membrane</keyword>
<feature type="transmembrane region" description="Helical" evidence="5">
    <location>
        <begin position="131"/>
        <end position="151"/>
    </location>
</feature>
<evidence type="ECO:0000256" key="2">
    <source>
        <dbReference type="ARBA" id="ARBA00022692"/>
    </source>
</evidence>
<feature type="transmembrane region" description="Helical" evidence="5">
    <location>
        <begin position="172"/>
        <end position="193"/>
    </location>
</feature>
<keyword evidence="4 5" id="KW-0472">Membrane</keyword>
<comment type="function">
    <text evidence="5">Plays a role in cell envelope biogenesis, maintenance of cell envelope integrity and membrane homeostasis.</text>
</comment>
<dbReference type="Proteomes" id="UP000183915">
    <property type="component" value="Unassembled WGS sequence"/>
</dbReference>
<keyword evidence="3 5" id="KW-1133">Transmembrane helix</keyword>
<evidence type="ECO:0000256" key="4">
    <source>
        <dbReference type="ARBA" id="ARBA00023136"/>
    </source>
</evidence>
<dbReference type="PANTHER" id="PTHR36917:SF1">
    <property type="entry name" value="INNER MEMBRANE-SPANNING PROTEIN YCIB"/>
    <property type="match status" value="1"/>
</dbReference>
<dbReference type="NCBIfam" id="NF001325">
    <property type="entry name" value="PRK00259.1-3"/>
    <property type="match status" value="1"/>
</dbReference>
<feature type="transmembrane region" description="Helical" evidence="5">
    <location>
        <begin position="199"/>
        <end position="219"/>
    </location>
</feature>
<comment type="similarity">
    <text evidence="5">Belongs to the YciB family.</text>
</comment>
<feature type="transmembrane region" description="Helical" evidence="5">
    <location>
        <begin position="31"/>
        <end position="53"/>
    </location>
</feature>
<keyword evidence="7" id="KW-1185">Reference proteome</keyword>
<proteinExistence type="inferred from homology"/>
<evidence type="ECO:0000256" key="5">
    <source>
        <dbReference type="HAMAP-Rule" id="MF_00189"/>
    </source>
</evidence>
<organism evidence="6 7">
    <name type="scientific">Pseudomonas kilonensis</name>
    <dbReference type="NCBI Taxonomy" id="132476"/>
    <lineage>
        <taxon>Bacteria</taxon>
        <taxon>Pseudomonadati</taxon>
        <taxon>Pseudomonadota</taxon>
        <taxon>Gammaproteobacteria</taxon>
        <taxon>Pseudomonadales</taxon>
        <taxon>Pseudomonadaceae</taxon>
        <taxon>Pseudomonas</taxon>
    </lineage>
</organism>
<comment type="caution">
    <text evidence="6">The sequence shown here is derived from an EMBL/GenBank/DDBJ whole genome shotgun (WGS) entry which is preliminary data.</text>
</comment>
<dbReference type="PANTHER" id="PTHR36917">
    <property type="entry name" value="INTRACELLULAR SEPTATION PROTEIN A-RELATED"/>
    <property type="match status" value="1"/>
</dbReference>
<keyword evidence="1 5" id="KW-1003">Cell membrane</keyword>
<feature type="transmembrane region" description="Helical" evidence="5">
    <location>
        <begin position="73"/>
        <end position="91"/>
    </location>
</feature>
<gene>
    <name evidence="5" type="primary">yciB</name>
    <name evidence="6" type="ORF">SAMN04490188_1097</name>
</gene>
<protein>
    <recommendedName>
        <fullName evidence="5">Inner membrane-spanning protein YciB</fullName>
    </recommendedName>
</protein>
<keyword evidence="2 5" id="KW-0812">Transmembrane</keyword>
<evidence type="ECO:0000313" key="6">
    <source>
        <dbReference type="EMBL" id="SED67468.1"/>
    </source>
</evidence>
<name>A0ABY0YKT9_9PSED</name>
<accession>A0ABY0YKT9</accession>
<evidence type="ECO:0000256" key="1">
    <source>
        <dbReference type="ARBA" id="ARBA00022475"/>
    </source>
</evidence>
<dbReference type="InterPro" id="IPR006008">
    <property type="entry name" value="YciB"/>
</dbReference>
<comment type="subcellular location">
    <subcellularLocation>
        <location evidence="5">Cell inner membrane</location>
        <topology evidence="5">Multi-pass membrane protein</topology>
    </subcellularLocation>
</comment>
<dbReference type="NCBIfam" id="NF001327">
    <property type="entry name" value="PRK00259.1-5"/>
    <property type="match status" value="1"/>
</dbReference>
<dbReference type="EMBL" id="FNTT01000002">
    <property type="protein sequence ID" value="SED67468.1"/>
    <property type="molecule type" value="Genomic_DNA"/>
</dbReference>
<evidence type="ECO:0000313" key="7">
    <source>
        <dbReference type="Proteomes" id="UP000183915"/>
    </source>
</evidence>
<sequence>MAVQINIHESLLPQISWPYRGQGCLLLCRHILLLAATVKQFIDFIPLLLFFIVYKLDPRAVDFAGHSLTVGGIYSATAVLIISSLVVYGALFVSQRKLEKSQWLTLIACLVFGSLTLAFHSETFLKWKAPVVNWLFALAFIGSHFIGDRLLIKRIMGHAINLPELIWTRLNIAWIAFFLFCGAANLFVAFTFQEYWVDFKVFGSLGMTLLFLIGQGIYLSRHLHDADPTTPKTED</sequence>
<dbReference type="NCBIfam" id="TIGR00997">
    <property type="entry name" value="ispZ"/>
    <property type="match status" value="1"/>
</dbReference>